<reference evidence="10 11" key="1">
    <citation type="submission" date="2019-08" db="EMBL/GenBank/DDBJ databases">
        <title>Bacillus genomes from the desert of Cuatro Cienegas, Coahuila.</title>
        <authorList>
            <person name="Olmedo-Alvarez G."/>
        </authorList>
    </citation>
    <scope>NUCLEOTIDE SEQUENCE [LARGE SCALE GENOMIC DNA]</scope>
    <source>
        <strain evidence="10 11">CH28_1T</strain>
    </source>
</reference>
<feature type="active site" evidence="7">
    <location>
        <position position="117"/>
    </location>
</feature>
<dbReference type="Pfam" id="PF10502">
    <property type="entry name" value="Peptidase_S26"/>
    <property type="match status" value="1"/>
</dbReference>
<dbReference type="GO" id="GO:0006465">
    <property type="term" value="P:signal peptide processing"/>
    <property type="evidence" value="ECO:0007669"/>
    <property type="project" value="InterPro"/>
</dbReference>
<dbReference type="Proteomes" id="UP000322524">
    <property type="component" value="Unassembled WGS sequence"/>
</dbReference>
<evidence type="ECO:0000256" key="2">
    <source>
        <dbReference type="ARBA" id="ARBA00004401"/>
    </source>
</evidence>
<name>A0A5D4T176_9BACI</name>
<keyword evidence="8" id="KW-0472">Membrane</keyword>
<dbReference type="GO" id="GO:0009003">
    <property type="term" value="F:signal peptidase activity"/>
    <property type="evidence" value="ECO:0007669"/>
    <property type="project" value="UniProtKB-EC"/>
</dbReference>
<dbReference type="PANTHER" id="PTHR43390">
    <property type="entry name" value="SIGNAL PEPTIDASE I"/>
    <property type="match status" value="1"/>
</dbReference>
<dbReference type="EMBL" id="VTEV01000004">
    <property type="protein sequence ID" value="TYS68252.1"/>
    <property type="molecule type" value="Genomic_DNA"/>
</dbReference>
<comment type="similarity">
    <text evidence="3 8">Belongs to the peptidase S26 family.</text>
</comment>
<feature type="domain" description="Peptidase S26" evidence="9">
    <location>
        <begin position="11"/>
        <end position="197"/>
    </location>
</feature>
<evidence type="ECO:0000313" key="10">
    <source>
        <dbReference type="EMBL" id="TYS68252.1"/>
    </source>
</evidence>
<evidence type="ECO:0000259" key="9">
    <source>
        <dbReference type="Pfam" id="PF10502"/>
    </source>
</evidence>
<dbReference type="EC" id="3.4.21.89" evidence="4 8"/>
<dbReference type="PRINTS" id="PR00727">
    <property type="entry name" value="LEADERPTASE"/>
</dbReference>
<evidence type="ECO:0000256" key="6">
    <source>
        <dbReference type="ARBA" id="ARBA00022801"/>
    </source>
</evidence>
<dbReference type="AlphaFoldDB" id="A0A5D4T176"/>
<protein>
    <recommendedName>
        <fullName evidence="4 8">Signal peptidase I</fullName>
        <ecNumber evidence="4 8">3.4.21.89</ecNumber>
    </recommendedName>
</protein>
<dbReference type="RefSeq" id="WP_148988226.1">
    <property type="nucleotide sequence ID" value="NZ_VTEV01000004.1"/>
</dbReference>
<comment type="catalytic activity">
    <reaction evidence="1 8">
        <text>Cleavage of hydrophobic, N-terminal signal or leader sequences from secreted and periplasmic proteins.</text>
        <dbReference type="EC" id="3.4.21.89"/>
    </reaction>
</comment>
<dbReference type="InterPro" id="IPR000223">
    <property type="entry name" value="Pept_S26A_signal_pept_1"/>
</dbReference>
<dbReference type="CDD" id="cd06530">
    <property type="entry name" value="S26_SPase_I"/>
    <property type="match status" value="1"/>
</dbReference>
<evidence type="ECO:0000256" key="4">
    <source>
        <dbReference type="ARBA" id="ARBA00013208"/>
    </source>
</evidence>
<keyword evidence="5 8" id="KW-0645">Protease</keyword>
<dbReference type="PANTHER" id="PTHR43390:SF1">
    <property type="entry name" value="CHLOROPLAST PROCESSING PEPTIDASE"/>
    <property type="match status" value="1"/>
</dbReference>
<dbReference type="PROSITE" id="PS00501">
    <property type="entry name" value="SPASE_I_1"/>
    <property type="match status" value="1"/>
</dbReference>
<accession>A0A5D4T176</accession>
<dbReference type="InterPro" id="IPR019756">
    <property type="entry name" value="Pept_S26A_signal_pept_1_Ser-AS"/>
</dbReference>
<dbReference type="SUPFAM" id="SSF51306">
    <property type="entry name" value="LexA/Signal peptidase"/>
    <property type="match status" value="1"/>
</dbReference>
<evidence type="ECO:0000256" key="3">
    <source>
        <dbReference type="ARBA" id="ARBA00009370"/>
    </source>
</evidence>
<evidence type="ECO:0000313" key="11">
    <source>
        <dbReference type="Proteomes" id="UP000322524"/>
    </source>
</evidence>
<feature type="transmembrane region" description="Helical" evidence="8">
    <location>
        <begin position="12"/>
        <end position="32"/>
    </location>
</feature>
<dbReference type="InterPro" id="IPR036286">
    <property type="entry name" value="LexA/Signal_pep-like_sf"/>
</dbReference>
<evidence type="ECO:0000256" key="8">
    <source>
        <dbReference type="RuleBase" id="RU362042"/>
    </source>
</evidence>
<evidence type="ECO:0000256" key="5">
    <source>
        <dbReference type="ARBA" id="ARBA00022670"/>
    </source>
</evidence>
<comment type="subcellular location">
    <subcellularLocation>
        <location evidence="2">Cell membrane</location>
        <topology evidence="2">Single-pass type II membrane protein</topology>
    </subcellularLocation>
    <subcellularLocation>
        <location evidence="8">Membrane</location>
        <topology evidence="8">Single-pass type II membrane protein</topology>
    </subcellularLocation>
</comment>
<dbReference type="STRING" id="79883.GCA_001636495_02311"/>
<dbReference type="GO" id="GO:0004252">
    <property type="term" value="F:serine-type endopeptidase activity"/>
    <property type="evidence" value="ECO:0007669"/>
    <property type="project" value="InterPro"/>
</dbReference>
<proteinExistence type="inferred from homology"/>
<gene>
    <name evidence="10" type="primary">lepB</name>
    <name evidence="10" type="ORF">FZC76_10955</name>
</gene>
<dbReference type="InterPro" id="IPR019758">
    <property type="entry name" value="Pept_S26A_signal_pept_1_CS"/>
</dbReference>
<keyword evidence="8" id="KW-1133">Transmembrane helix</keyword>
<feature type="active site" evidence="7">
    <location>
        <position position="41"/>
    </location>
</feature>
<keyword evidence="8" id="KW-0812">Transmembrane</keyword>
<dbReference type="OrthoDB" id="9802919at2"/>
<comment type="caution">
    <text evidence="10">The sequence shown here is derived from an EMBL/GenBank/DDBJ whole genome shotgun (WGS) entry which is preliminary data.</text>
</comment>
<evidence type="ECO:0000256" key="1">
    <source>
        <dbReference type="ARBA" id="ARBA00000677"/>
    </source>
</evidence>
<dbReference type="NCBIfam" id="TIGR02227">
    <property type="entry name" value="sigpep_I_bact"/>
    <property type="match status" value="1"/>
</dbReference>
<keyword evidence="6 8" id="KW-0378">Hydrolase</keyword>
<dbReference type="GO" id="GO:0005886">
    <property type="term" value="C:plasma membrane"/>
    <property type="evidence" value="ECO:0007669"/>
    <property type="project" value="UniProtKB-SubCell"/>
</dbReference>
<organism evidence="10 11">
    <name type="scientific">Sutcliffiella horikoshii</name>
    <dbReference type="NCBI Taxonomy" id="79883"/>
    <lineage>
        <taxon>Bacteria</taxon>
        <taxon>Bacillati</taxon>
        <taxon>Bacillota</taxon>
        <taxon>Bacilli</taxon>
        <taxon>Bacillales</taxon>
        <taxon>Bacillaceae</taxon>
        <taxon>Sutcliffiella</taxon>
    </lineage>
</organism>
<evidence type="ECO:0000256" key="7">
    <source>
        <dbReference type="PIRSR" id="PIRSR600223-1"/>
    </source>
</evidence>
<dbReference type="Gene3D" id="2.10.109.10">
    <property type="entry name" value="Umud Fragment, subunit A"/>
    <property type="match status" value="1"/>
</dbReference>
<dbReference type="InterPro" id="IPR019533">
    <property type="entry name" value="Peptidase_S26"/>
</dbReference>
<dbReference type="PROSITE" id="PS00761">
    <property type="entry name" value="SPASE_I_3"/>
    <property type="match status" value="1"/>
</dbReference>
<sequence length="206" mass="23598">MKTEKIKKELFSWGKACVIGLFFAFLVSALVMQPFTVKGSSMEPTLDGEDIWSNKDDGDKVLIFKSGYMVGIDPKYNDIVVIDSRVERERSLTDNFKESPLVNALLDKTQGNNYWIKRVIGVEGDKLEYRGGTVYRNGEALVEEYLQEEMLYPFEEVTVPKGHVFVMGDNRNESRDSREIGSIPKENVMGKVVLRYYPFNRVDTLE</sequence>